<proteinExistence type="predicted"/>
<comment type="caution">
    <text evidence="2">The sequence shown here is derived from an EMBL/GenBank/DDBJ whole genome shotgun (WGS) entry which is preliminary data.</text>
</comment>
<protein>
    <submittedName>
        <fullName evidence="2">Uncharacterized protein</fullName>
    </submittedName>
</protein>
<keyword evidence="3" id="KW-1185">Reference proteome</keyword>
<dbReference type="InterPro" id="IPR045920">
    <property type="entry name" value="DUF6339"/>
</dbReference>
<accession>A0A9X2K8J2</accession>
<feature type="region of interest" description="Disordered" evidence="1">
    <location>
        <begin position="242"/>
        <end position="267"/>
    </location>
</feature>
<gene>
    <name evidence="2" type="ORF">HD597_011213</name>
</gene>
<reference evidence="2" key="1">
    <citation type="submission" date="2022-06" db="EMBL/GenBank/DDBJ databases">
        <title>Sequencing the genomes of 1000 actinobacteria strains.</title>
        <authorList>
            <person name="Klenk H.-P."/>
        </authorList>
    </citation>
    <scope>NUCLEOTIDE SEQUENCE</scope>
    <source>
        <strain evidence="2">DSM 46694</strain>
    </source>
</reference>
<organism evidence="2 3">
    <name type="scientific">Nonomuraea thailandensis</name>
    <dbReference type="NCBI Taxonomy" id="1188745"/>
    <lineage>
        <taxon>Bacteria</taxon>
        <taxon>Bacillati</taxon>
        <taxon>Actinomycetota</taxon>
        <taxon>Actinomycetes</taxon>
        <taxon>Streptosporangiales</taxon>
        <taxon>Streptosporangiaceae</taxon>
        <taxon>Nonomuraea</taxon>
    </lineage>
</organism>
<dbReference type="AlphaFoldDB" id="A0A9X2K8J2"/>
<evidence type="ECO:0000313" key="2">
    <source>
        <dbReference type="EMBL" id="MCP2364193.1"/>
    </source>
</evidence>
<feature type="compositionally biased region" description="Basic and acidic residues" evidence="1">
    <location>
        <begin position="242"/>
        <end position="254"/>
    </location>
</feature>
<sequence>MTGVALSLEDAQFLGGIDAAVRLTPAFRLGIENLDVADYKKPVPGGRKHPLEPVRMVLDEAMRRHTRQNAASSDSWLGPRLHAALRLSRREAGSRDVWRFLGLWAADYVRWRFGPEPDETDPQKSAAGERFIGPDYKQALARLWWMSELFRNGGDYTTAALALTNQDIINNFFRSGTAHHRPTALAVLEVLPRSGDGQQLPDGRAANALSKAIQVAASTLLLDAVAVDVPLDGAARRYWEEQGRSGDYDPRPFFDELPEGPDDPSVPQKSLEIMTRLLAELFAEAPVRGRIKD</sequence>
<dbReference type="EMBL" id="JAMZEB010000002">
    <property type="protein sequence ID" value="MCP2364193.1"/>
    <property type="molecule type" value="Genomic_DNA"/>
</dbReference>
<name>A0A9X2K8J2_9ACTN</name>
<dbReference type="Proteomes" id="UP001139648">
    <property type="component" value="Unassembled WGS sequence"/>
</dbReference>
<dbReference type="Pfam" id="PF19866">
    <property type="entry name" value="DUF6339"/>
    <property type="match status" value="1"/>
</dbReference>
<evidence type="ECO:0000313" key="3">
    <source>
        <dbReference type="Proteomes" id="UP001139648"/>
    </source>
</evidence>
<dbReference type="RefSeq" id="WP_253756418.1">
    <property type="nucleotide sequence ID" value="NZ_BAABKA010000012.1"/>
</dbReference>
<evidence type="ECO:0000256" key="1">
    <source>
        <dbReference type="SAM" id="MobiDB-lite"/>
    </source>
</evidence>